<protein>
    <recommendedName>
        <fullName evidence="6">FAD dependent oxidoreductase domain-containing protein</fullName>
    </recommendedName>
</protein>
<dbReference type="GO" id="GO:0008115">
    <property type="term" value="F:sarcosine oxidase activity"/>
    <property type="evidence" value="ECO:0007669"/>
    <property type="project" value="TreeGrafter"/>
</dbReference>
<dbReference type="SUPFAM" id="SSF51905">
    <property type="entry name" value="FAD/NAD(P)-binding domain"/>
    <property type="match status" value="1"/>
</dbReference>
<gene>
    <name evidence="7" type="ORF">TCAL_14685</name>
</gene>
<keyword evidence="3" id="KW-0285">Flavoprotein</keyword>
<dbReference type="Gene3D" id="3.30.9.10">
    <property type="entry name" value="D-Amino Acid Oxidase, subunit A, domain 2"/>
    <property type="match status" value="1"/>
</dbReference>
<dbReference type="InterPro" id="IPR045170">
    <property type="entry name" value="MTOX"/>
</dbReference>
<comment type="cofactor">
    <cofactor evidence="1">
        <name>FAD</name>
        <dbReference type="ChEBI" id="CHEBI:57692"/>
    </cofactor>
</comment>
<evidence type="ECO:0000256" key="3">
    <source>
        <dbReference type="ARBA" id="ARBA00022630"/>
    </source>
</evidence>
<dbReference type="AlphaFoldDB" id="A0A553NQE0"/>
<feature type="domain" description="FAD dependent oxidoreductase" evidence="6">
    <location>
        <begin position="5"/>
        <end position="365"/>
    </location>
</feature>
<evidence type="ECO:0000256" key="4">
    <source>
        <dbReference type="ARBA" id="ARBA00022827"/>
    </source>
</evidence>
<dbReference type="GO" id="GO:0050660">
    <property type="term" value="F:flavin adenine dinucleotide binding"/>
    <property type="evidence" value="ECO:0007669"/>
    <property type="project" value="InterPro"/>
</dbReference>
<dbReference type="InterPro" id="IPR006076">
    <property type="entry name" value="FAD-dep_OxRdtase"/>
</dbReference>
<reference evidence="7 8" key="1">
    <citation type="journal article" date="2018" name="Nat. Ecol. Evol.">
        <title>Genomic signatures of mitonuclear coevolution across populations of Tigriopus californicus.</title>
        <authorList>
            <person name="Barreto F.S."/>
            <person name="Watson E.T."/>
            <person name="Lima T.G."/>
            <person name="Willett C.S."/>
            <person name="Edmands S."/>
            <person name="Li W."/>
            <person name="Burton R.S."/>
        </authorList>
    </citation>
    <scope>NUCLEOTIDE SEQUENCE [LARGE SCALE GENOMIC DNA]</scope>
    <source>
        <strain evidence="7 8">San Diego</strain>
    </source>
</reference>
<evidence type="ECO:0000256" key="2">
    <source>
        <dbReference type="ARBA" id="ARBA00010989"/>
    </source>
</evidence>
<accession>A0A553NQE0</accession>
<keyword evidence="8" id="KW-1185">Reference proteome</keyword>
<comment type="similarity">
    <text evidence="2">Belongs to the MSOX/MTOX family.</text>
</comment>
<keyword evidence="5" id="KW-0560">Oxidoreductase</keyword>
<dbReference type="Gene3D" id="3.50.50.60">
    <property type="entry name" value="FAD/NAD(P)-binding domain"/>
    <property type="match status" value="1"/>
</dbReference>
<evidence type="ECO:0000256" key="5">
    <source>
        <dbReference type="ARBA" id="ARBA00023002"/>
    </source>
</evidence>
<evidence type="ECO:0000313" key="7">
    <source>
        <dbReference type="EMBL" id="TRY67630.1"/>
    </source>
</evidence>
<name>A0A553NQE0_TIGCA</name>
<dbReference type="Pfam" id="PF01266">
    <property type="entry name" value="DAO"/>
    <property type="match status" value="1"/>
</dbReference>
<dbReference type="PANTHER" id="PTHR10961:SF10">
    <property type="entry name" value="FAD DEPENDENT OXIDOREDUCTASE DOMAIN-CONTAINING PROTEIN"/>
    <property type="match status" value="1"/>
</dbReference>
<keyword evidence="4" id="KW-0274">FAD</keyword>
<organism evidence="7 8">
    <name type="scientific">Tigriopus californicus</name>
    <name type="common">Marine copepod</name>
    <dbReference type="NCBI Taxonomy" id="6832"/>
    <lineage>
        <taxon>Eukaryota</taxon>
        <taxon>Metazoa</taxon>
        <taxon>Ecdysozoa</taxon>
        <taxon>Arthropoda</taxon>
        <taxon>Crustacea</taxon>
        <taxon>Multicrustacea</taxon>
        <taxon>Hexanauplia</taxon>
        <taxon>Copepoda</taxon>
        <taxon>Harpacticoida</taxon>
        <taxon>Harpacticidae</taxon>
        <taxon>Tigriopus</taxon>
    </lineage>
</organism>
<evidence type="ECO:0000313" key="8">
    <source>
        <dbReference type="Proteomes" id="UP000318571"/>
    </source>
</evidence>
<dbReference type="Proteomes" id="UP000318571">
    <property type="component" value="Chromosome 4"/>
</dbReference>
<comment type="caution">
    <text evidence="7">The sequence shown here is derived from an EMBL/GenBank/DDBJ whole genome shotgun (WGS) entry which is preliminary data.</text>
</comment>
<dbReference type="EMBL" id="VCGU01000011">
    <property type="protein sequence ID" value="TRY67630.1"/>
    <property type="molecule type" value="Genomic_DNA"/>
</dbReference>
<dbReference type="STRING" id="6832.A0A553NQE0"/>
<dbReference type="OMA" id="PMIGYTS"/>
<dbReference type="InterPro" id="IPR036188">
    <property type="entry name" value="FAD/NAD-bd_sf"/>
</dbReference>
<evidence type="ECO:0000256" key="1">
    <source>
        <dbReference type="ARBA" id="ARBA00001974"/>
    </source>
</evidence>
<sequence>MNSFDIVVVGGGMIGSSVAKYLAKTSNLSIALIGPVEENQEWCHGAWFDEGRSTKIFDNSPYWQDLAVKSIRRYREIETESGVGFFSESGYMYVTTSAAQNPKYTLRTAQTVHLTGNSCERVTQSMFTNDFPYLSLPEAAQQKIALDNSCELVNEVVSSLTEVNGTFQIGTKPGHVFTAAQIVLANGAYANFLPNIKVRNWDNGTKKLDLTLRTQTVAYLELEKNEVDSKLSNFPSMTTSYQDGLLDGSYILPPVEMPDGKWYIKLGHGDYFEHPIESLAEIEDWYNNHPQGDLEGVSELERYLKKILPNINFSSVHGGSCVTANTPGKLAPFIDEVSPGFFVAVGGSGHAAKSSDEIGRIAAHLVTKSEWTTNIPQKYMKALWKE</sequence>
<proteinExistence type="inferred from homology"/>
<dbReference type="PANTHER" id="PTHR10961">
    <property type="entry name" value="PEROXISOMAL SARCOSINE OXIDASE"/>
    <property type="match status" value="1"/>
</dbReference>
<evidence type="ECO:0000259" key="6">
    <source>
        <dbReference type="Pfam" id="PF01266"/>
    </source>
</evidence>